<organism evidence="3 4">
    <name type="scientific">Actinomadura litoris</name>
    <dbReference type="NCBI Taxonomy" id="2678616"/>
    <lineage>
        <taxon>Bacteria</taxon>
        <taxon>Bacillati</taxon>
        <taxon>Actinomycetota</taxon>
        <taxon>Actinomycetes</taxon>
        <taxon>Streptosporangiales</taxon>
        <taxon>Thermomonosporaceae</taxon>
        <taxon>Actinomadura</taxon>
    </lineage>
</organism>
<evidence type="ECO:0000313" key="4">
    <source>
        <dbReference type="Proteomes" id="UP000432015"/>
    </source>
</evidence>
<reference evidence="3 4" key="1">
    <citation type="submission" date="2019-11" db="EMBL/GenBank/DDBJ databases">
        <authorList>
            <person name="Cao P."/>
        </authorList>
    </citation>
    <scope>NUCLEOTIDE SEQUENCE [LARGE SCALE GENOMIC DNA]</scope>
    <source>
        <strain evidence="3 4">NEAU-AAG5</strain>
    </source>
</reference>
<dbReference type="PANTHER" id="PTHR36437">
    <property type="entry name" value="GLYOXALASE/BLEOMYCIN RESISTANCE PROTEIN/DIOXYGENASE"/>
    <property type="match status" value="1"/>
</dbReference>
<dbReference type="Pfam" id="PF00903">
    <property type="entry name" value="Glyoxalase"/>
    <property type="match status" value="1"/>
</dbReference>
<dbReference type="InterPro" id="IPR004360">
    <property type="entry name" value="Glyas_Fos-R_dOase_dom"/>
</dbReference>
<evidence type="ECO:0000313" key="3">
    <source>
        <dbReference type="EMBL" id="MUN38383.1"/>
    </source>
</evidence>
<keyword evidence="4" id="KW-1185">Reference proteome</keyword>
<accession>A0A7K1L256</accession>
<dbReference type="Proteomes" id="UP000432015">
    <property type="component" value="Unassembled WGS sequence"/>
</dbReference>
<protein>
    <submittedName>
        <fullName evidence="3">VOC family protein</fullName>
    </submittedName>
</protein>
<dbReference type="Gene3D" id="3.10.180.10">
    <property type="entry name" value="2,3-Dihydroxybiphenyl 1,2-Dioxygenase, domain 1"/>
    <property type="match status" value="1"/>
</dbReference>
<dbReference type="SUPFAM" id="SSF54593">
    <property type="entry name" value="Glyoxalase/Bleomycin resistance protein/Dihydroxybiphenyl dioxygenase"/>
    <property type="match status" value="1"/>
</dbReference>
<dbReference type="EMBL" id="WOFH01000005">
    <property type="protein sequence ID" value="MUN38383.1"/>
    <property type="molecule type" value="Genomic_DNA"/>
</dbReference>
<name>A0A7K1L256_9ACTN</name>
<dbReference type="PANTHER" id="PTHR36437:SF2">
    <property type="entry name" value="GLYOXALASE_BLEOMYCIN RESISTANCE PROTEIN_DIOXYGENASE"/>
    <property type="match status" value="1"/>
</dbReference>
<dbReference type="PROSITE" id="PS51819">
    <property type="entry name" value="VOC"/>
    <property type="match status" value="1"/>
</dbReference>
<gene>
    <name evidence="3" type="ORF">GNZ18_17485</name>
</gene>
<dbReference type="InterPro" id="IPR037523">
    <property type="entry name" value="VOC_core"/>
</dbReference>
<dbReference type="AlphaFoldDB" id="A0A7K1L256"/>
<comment type="caution">
    <text evidence="3">The sequence shown here is derived from an EMBL/GenBank/DDBJ whole genome shotgun (WGS) entry which is preliminary data.</text>
</comment>
<evidence type="ECO:0000259" key="2">
    <source>
        <dbReference type="PROSITE" id="PS51819"/>
    </source>
</evidence>
<dbReference type="InterPro" id="IPR029068">
    <property type="entry name" value="Glyas_Bleomycin-R_OHBP_Dase"/>
</dbReference>
<evidence type="ECO:0000256" key="1">
    <source>
        <dbReference type="SAM" id="MobiDB-lite"/>
    </source>
</evidence>
<feature type="domain" description="VOC" evidence="2">
    <location>
        <begin position="4"/>
        <end position="126"/>
    </location>
</feature>
<proteinExistence type="predicted"/>
<sequence length="130" mass="13915">MEMKIEVVPVPVSDLDAAKDFYANRIGFHVDIDRVVPGGRRVLQLTPPGSGCSIHLVEGANPVVGLTVVVPDLRATHARLTASGAPVSEVMHHEGGERVPGYSDEPWSAMASFTDPDGNHWVVQERPSGP</sequence>
<feature type="region of interest" description="Disordered" evidence="1">
    <location>
        <begin position="89"/>
        <end position="130"/>
    </location>
</feature>